<feature type="region of interest" description="Disordered" evidence="1">
    <location>
        <begin position="163"/>
        <end position="187"/>
    </location>
</feature>
<evidence type="ECO:0000313" key="4">
    <source>
        <dbReference type="Proteomes" id="UP000001887"/>
    </source>
</evidence>
<dbReference type="Proteomes" id="UP000001887">
    <property type="component" value="Chromosome"/>
</dbReference>
<evidence type="ECO:0000313" key="3">
    <source>
        <dbReference type="EMBL" id="ADB16844.1"/>
    </source>
</evidence>
<dbReference type="HOGENOM" id="CLU_1507819_0_0_0"/>
<sequence precursor="true">MRRFLVACSVSISLAAGTVTAEAGWHEFWHSVKVDFHRNNAWPEPFQSADRAATRAPFLTQTDNGWKMQNTVGTFLFDEATGELNQAGKLKVKWIVTQAPLHRRAVFVFKADKPEINQQRMESVQTYISSLIPEGDLPPVYFTNTEPDGGSGEYFDAINRAVQDSIPSPRLPPPANGAGGSTGGEGG</sequence>
<protein>
    <submittedName>
        <fullName evidence="3">Uncharacterized protein</fullName>
    </submittedName>
</protein>
<dbReference type="eggNOG" id="COG4782">
    <property type="taxonomic scope" value="Bacteria"/>
</dbReference>
<keyword evidence="4" id="KW-1185">Reference proteome</keyword>
<name>D2R2K4_PIRSD</name>
<organism evidence="3 4">
    <name type="scientific">Pirellula staleyi (strain ATCC 27377 / DSM 6068 / ICPB 4128)</name>
    <name type="common">Pirella staleyi</name>
    <dbReference type="NCBI Taxonomy" id="530564"/>
    <lineage>
        <taxon>Bacteria</taxon>
        <taxon>Pseudomonadati</taxon>
        <taxon>Planctomycetota</taxon>
        <taxon>Planctomycetia</taxon>
        <taxon>Pirellulales</taxon>
        <taxon>Pirellulaceae</taxon>
        <taxon>Pirellula</taxon>
    </lineage>
</organism>
<dbReference type="EMBL" id="CP001848">
    <property type="protein sequence ID" value="ADB16844.1"/>
    <property type="molecule type" value="Genomic_DNA"/>
</dbReference>
<proteinExistence type="predicted"/>
<gene>
    <name evidence="3" type="ordered locus">Psta_2171</name>
</gene>
<evidence type="ECO:0000256" key="1">
    <source>
        <dbReference type="SAM" id="MobiDB-lite"/>
    </source>
</evidence>
<evidence type="ECO:0000256" key="2">
    <source>
        <dbReference type="SAM" id="SignalP"/>
    </source>
</evidence>
<reference evidence="3 4" key="1">
    <citation type="journal article" date="2009" name="Stand. Genomic Sci.">
        <title>Complete genome sequence of Pirellula staleyi type strain (ATCC 27377).</title>
        <authorList>
            <person name="Clum A."/>
            <person name="Tindall B.J."/>
            <person name="Sikorski J."/>
            <person name="Ivanova N."/>
            <person name="Mavrommatis K."/>
            <person name="Lucas S."/>
            <person name="Glavina del Rio T."/>
            <person name="Nolan M."/>
            <person name="Chen F."/>
            <person name="Tice H."/>
            <person name="Pitluck S."/>
            <person name="Cheng J.F."/>
            <person name="Chertkov O."/>
            <person name="Brettin T."/>
            <person name="Han C."/>
            <person name="Detter J.C."/>
            <person name="Kuske C."/>
            <person name="Bruce D."/>
            <person name="Goodwin L."/>
            <person name="Ovchinikova G."/>
            <person name="Pati A."/>
            <person name="Mikhailova N."/>
            <person name="Chen A."/>
            <person name="Palaniappan K."/>
            <person name="Land M."/>
            <person name="Hauser L."/>
            <person name="Chang Y.J."/>
            <person name="Jeffries C.D."/>
            <person name="Chain P."/>
            <person name="Rohde M."/>
            <person name="Goker M."/>
            <person name="Bristow J."/>
            <person name="Eisen J.A."/>
            <person name="Markowitz V."/>
            <person name="Hugenholtz P."/>
            <person name="Kyrpides N.C."/>
            <person name="Klenk H.P."/>
            <person name="Lapidus A."/>
        </authorList>
    </citation>
    <scope>NUCLEOTIDE SEQUENCE [LARGE SCALE GENOMIC DNA]</scope>
    <source>
        <strain evidence="4">ATCC 27377 / DSM 6068 / ICPB 4128</strain>
    </source>
</reference>
<feature type="compositionally biased region" description="Gly residues" evidence="1">
    <location>
        <begin position="177"/>
        <end position="187"/>
    </location>
</feature>
<dbReference type="AlphaFoldDB" id="D2R2K4"/>
<keyword evidence="2" id="KW-0732">Signal</keyword>
<accession>D2R2K4</accession>
<feature type="signal peptide" evidence="2">
    <location>
        <begin position="1"/>
        <end position="23"/>
    </location>
</feature>
<dbReference type="OrthoDB" id="213409at2"/>
<dbReference type="KEGG" id="psl:Psta_2171"/>
<feature type="chain" id="PRO_5003036010" evidence="2">
    <location>
        <begin position="24"/>
        <end position="187"/>
    </location>
</feature>